<dbReference type="Gene3D" id="1.10.1300.10">
    <property type="entry name" value="3'5'-cyclic nucleotide phosphodiesterase, catalytic domain"/>
    <property type="match status" value="1"/>
</dbReference>
<dbReference type="InterPro" id="IPR029016">
    <property type="entry name" value="GAF-like_dom_sf"/>
</dbReference>
<dbReference type="Proteomes" id="UP001152798">
    <property type="component" value="Chromosome 5"/>
</dbReference>
<dbReference type="SUPFAM" id="SSF55781">
    <property type="entry name" value="GAF domain-like"/>
    <property type="match status" value="2"/>
</dbReference>
<name>A0A9P0HIK8_NEZVI</name>
<feature type="domain" description="PDEase" evidence="1">
    <location>
        <begin position="505"/>
        <end position="715"/>
    </location>
</feature>
<dbReference type="EMBL" id="OV725081">
    <property type="protein sequence ID" value="CAH1402779.1"/>
    <property type="molecule type" value="Genomic_DNA"/>
</dbReference>
<dbReference type="InterPro" id="IPR002073">
    <property type="entry name" value="PDEase_catalytic_dom"/>
</dbReference>
<gene>
    <name evidence="2" type="ORF">NEZAVI_LOCUS11522</name>
</gene>
<dbReference type="Pfam" id="PF00233">
    <property type="entry name" value="PDEase_I"/>
    <property type="match status" value="1"/>
</dbReference>
<reference evidence="2" key="1">
    <citation type="submission" date="2022-01" db="EMBL/GenBank/DDBJ databases">
        <authorList>
            <person name="King R."/>
        </authorList>
    </citation>
    <scope>NUCLEOTIDE SEQUENCE</scope>
</reference>
<organism evidence="2 3">
    <name type="scientific">Nezara viridula</name>
    <name type="common">Southern green stink bug</name>
    <name type="synonym">Cimex viridulus</name>
    <dbReference type="NCBI Taxonomy" id="85310"/>
    <lineage>
        <taxon>Eukaryota</taxon>
        <taxon>Metazoa</taxon>
        <taxon>Ecdysozoa</taxon>
        <taxon>Arthropoda</taxon>
        <taxon>Hexapoda</taxon>
        <taxon>Insecta</taxon>
        <taxon>Pterygota</taxon>
        <taxon>Neoptera</taxon>
        <taxon>Paraneoptera</taxon>
        <taxon>Hemiptera</taxon>
        <taxon>Heteroptera</taxon>
        <taxon>Panheteroptera</taxon>
        <taxon>Pentatomomorpha</taxon>
        <taxon>Pentatomoidea</taxon>
        <taxon>Pentatomidae</taxon>
        <taxon>Pentatominae</taxon>
        <taxon>Nezara</taxon>
    </lineage>
</organism>
<evidence type="ECO:0000313" key="3">
    <source>
        <dbReference type="Proteomes" id="UP001152798"/>
    </source>
</evidence>
<dbReference type="Gene3D" id="3.30.450.40">
    <property type="match status" value="1"/>
</dbReference>
<dbReference type="AlphaFoldDB" id="A0A9P0HIK8"/>
<dbReference type="InterPro" id="IPR036971">
    <property type="entry name" value="PDEase_catalytic_dom_sf"/>
</dbReference>
<sequence length="810" mass="94178">MERRVLTVPTQLLSRPERAMVHSVIAPYIFIRTRMTDVEEALMDESLTLMCGTFVALRTSRPPPIPLRHISSYMTMSYNFSQELLRTAEAMQEFTKSSEMELYFIDALKNEIYRCPRSPRENRQLVRHKIGPGTTLAAYVAYTKRYIFVNDLINDGDYPMGLNRKESVAQRTMCIPVITPSHELVAVVQLSRDAQTKPYSLKDLELCLNTCHWIGTTSEHSHKHLGLRKKVAMYDYFYNLLNAFLFEHIPFRQYISELLCYGAKIMNAQCSIFYMVSGTGHNYDAHHDINYDMYMNLEKFIHFKKMTFGHEIKTVASETRRQNKMLNLGKEELFMNYNLDIYNPVVVTSSLAATSQGYAAYRGVAEMINKQDNVKFCAEDEEIFKNILLHADYVLSCHKLSEEIRKLEACLKTRNETLELLFEPCRHDKINYKNIQVEKDPELYSVNYAPGTVCYLTLCKIIDLMFEDILHRWKLIEPEDRARFLLMVQKVSTDSEPLDFLKIFCSVHCVATIIKRCPNVFTDVEKELLLYSALCHQINVSGTDQELSEDLDIFPDKVGHEYSSSFFYTKLIFKNCQIFSDEEESTQMLDKMSKLMEACYYEMVEGKLEKILVLLANKKFNLEKPRHKHLVRICVMVVAGFAVHFKPFSVSVEYQIKKTLGSSNCFKENQCDPSKKFESFDRVELALTQTRFLDTIVLPWAIILRTILPPTTPMIFRLVEERENWNEITKSDICRDFWIPLKIEPVQGRNNDIISFLESNAKRCQGPDDSSEHVIDYERALEGSQDKNETLEDASLYSGSFNGWYKFKKT</sequence>
<accession>A0A9P0HIK8</accession>
<dbReference type="OrthoDB" id="6620547at2759"/>
<dbReference type="GO" id="GO:0007165">
    <property type="term" value="P:signal transduction"/>
    <property type="evidence" value="ECO:0007669"/>
    <property type="project" value="InterPro"/>
</dbReference>
<proteinExistence type="predicted"/>
<keyword evidence="3" id="KW-1185">Reference proteome</keyword>
<dbReference type="GO" id="GO:0004114">
    <property type="term" value="F:3',5'-cyclic-nucleotide phosphodiesterase activity"/>
    <property type="evidence" value="ECO:0007669"/>
    <property type="project" value="InterPro"/>
</dbReference>
<evidence type="ECO:0000259" key="1">
    <source>
        <dbReference type="Pfam" id="PF00233"/>
    </source>
</evidence>
<protein>
    <recommendedName>
        <fullName evidence="1">PDEase domain-containing protein</fullName>
    </recommendedName>
</protein>
<dbReference type="SUPFAM" id="SSF109604">
    <property type="entry name" value="HD-domain/PDEase-like"/>
    <property type="match status" value="1"/>
</dbReference>
<evidence type="ECO:0000313" key="2">
    <source>
        <dbReference type="EMBL" id="CAH1402779.1"/>
    </source>
</evidence>